<sequence>MPLLRTLTTKIKTVISPSASPTSSAESSPTSPQVSSFEVVNGRKEGAMAIKRPETYPRSDSFMTDASNASRENVDYAEKKHRMSRFREELDVGYE</sequence>
<proteinExistence type="predicted"/>
<dbReference type="Proteomes" id="UP000800039">
    <property type="component" value="Unassembled WGS sequence"/>
</dbReference>
<reference evidence="2" key="1">
    <citation type="submission" date="2020-01" db="EMBL/GenBank/DDBJ databases">
        <authorList>
            <consortium name="DOE Joint Genome Institute"/>
            <person name="Haridas S."/>
            <person name="Albert R."/>
            <person name="Binder M."/>
            <person name="Bloem J."/>
            <person name="Labutti K."/>
            <person name="Salamov A."/>
            <person name="Andreopoulos B."/>
            <person name="Baker S.E."/>
            <person name="Barry K."/>
            <person name="Bills G."/>
            <person name="Bluhm B.H."/>
            <person name="Cannon C."/>
            <person name="Castanera R."/>
            <person name="Culley D.E."/>
            <person name="Daum C."/>
            <person name="Ezra D."/>
            <person name="Gonzalez J.B."/>
            <person name="Henrissat B."/>
            <person name="Kuo A."/>
            <person name="Liang C."/>
            <person name="Lipzen A."/>
            <person name="Lutzoni F."/>
            <person name="Magnuson J."/>
            <person name="Mondo S."/>
            <person name="Nolan M."/>
            <person name="Ohm R."/>
            <person name="Pangilinan J."/>
            <person name="Park H.-J."/>
            <person name="Ramirez L."/>
            <person name="Alfaro M."/>
            <person name="Sun H."/>
            <person name="Tritt A."/>
            <person name="Yoshinaga Y."/>
            <person name="Zwiers L.-H."/>
            <person name="Turgeon B.G."/>
            <person name="Goodwin S.B."/>
            <person name="Spatafora J.W."/>
            <person name="Crous P.W."/>
            <person name="Grigoriev I.V."/>
        </authorList>
    </citation>
    <scope>NUCLEOTIDE SEQUENCE</scope>
    <source>
        <strain evidence="2">CBS 394.84</strain>
    </source>
</reference>
<evidence type="ECO:0000256" key="1">
    <source>
        <dbReference type="SAM" id="MobiDB-lite"/>
    </source>
</evidence>
<feature type="compositionally biased region" description="Basic and acidic residues" evidence="1">
    <location>
        <begin position="85"/>
        <end position="95"/>
    </location>
</feature>
<feature type="compositionally biased region" description="Polar residues" evidence="1">
    <location>
        <begin position="61"/>
        <end position="71"/>
    </location>
</feature>
<keyword evidence="3" id="KW-1185">Reference proteome</keyword>
<feature type="compositionally biased region" description="Basic and acidic residues" evidence="1">
    <location>
        <begin position="41"/>
        <end position="57"/>
    </location>
</feature>
<dbReference type="OrthoDB" id="3786647at2759"/>
<dbReference type="RefSeq" id="XP_040786621.1">
    <property type="nucleotide sequence ID" value="XM_040933869.1"/>
</dbReference>
<accession>A0A9P4L7F6</accession>
<organism evidence="2 3">
    <name type="scientific">Cucurbitaria berberidis CBS 394.84</name>
    <dbReference type="NCBI Taxonomy" id="1168544"/>
    <lineage>
        <taxon>Eukaryota</taxon>
        <taxon>Fungi</taxon>
        <taxon>Dikarya</taxon>
        <taxon>Ascomycota</taxon>
        <taxon>Pezizomycotina</taxon>
        <taxon>Dothideomycetes</taxon>
        <taxon>Pleosporomycetidae</taxon>
        <taxon>Pleosporales</taxon>
        <taxon>Pleosporineae</taxon>
        <taxon>Cucurbitariaceae</taxon>
        <taxon>Cucurbitaria</taxon>
    </lineage>
</organism>
<comment type="caution">
    <text evidence="2">The sequence shown here is derived from an EMBL/GenBank/DDBJ whole genome shotgun (WGS) entry which is preliminary data.</text>
</comment>
<gene>
    <name evidence="2" type="ORF">K460DRAFT_368927</name>
</gene>
<dbReference type="AlphaFoldDB" id="A0A9P4L7F6"/>
<dbReference type="EMBL" id="ML976617">
    <property type="protein sequence ID" value="KAF1844058.1"/>
    <property type="molecule type" value="Genomic_DNA"/>
</dbReference>
<protein>
    <submittedName>
        <fullName evidence="2">Uncharacterized protein</fullName>
    </submittedName>
</protein>
<dbReference type="GeneID" id="63851120"/>
<evidence type="ECO:0000313" key="3">
    <source>
        <dbReference type="Proteomes" id="UP000800039"/>
    </source>
</evidence>
<name>A0A9P4L7F6_9PLEO</name>
<feature type="compositionally biased region" description="Low complexity" evidence="1">
    <location>
        <begin position="16"/>
        <end position="36"/>
    </location>
</feature>
<evidence type="ECO:0000313" key="2">
    <source>
        <dbReference type="EMBL" id="KAF1844058.1"/>
    </source>
</evidence>
<feature type="region of interest" description="Disordered" evidence="1">
    <location>
        <begin position="15"/>
        <end position="95"/>
    </location>
</feature>